<comment type="pathway">
    <text evidence="3">Lipid metabolism; fatty acid biosynthesis.</text>
</comment>
<keyword evidence="3" id="KW-0276">Fatty acid metabolism</keyword>
<dbReference type="PRINTS" id="PR00080">
    <property type="entry name" value="SDRFAMILY"/>
</dbReference>
<dbReference type="PRINTS" id="PR00081">
    <property type="entry name" value="GDHRDH"/>
</dbReference>
<evidence type="ECO:0000256" key="2">
    <source>
        <dbReference type="ARBA" id="ARBA00023002"/>
    </source>
</evidence>
<proteinExistence type="inferred from homology"/>
<evidence type="ECO:0000256" key="1">
    <source>
        <dbReference type="ARBA" id="ARBA00006484"/>
    </source>
</evidence>
<keyword evidence="6" id="KW-1185">Reference proteome</keyword>
<evidence type="ECO:0000313" key="6">
    <source>
        <dbReference type="Proteomes" id="UP000030101"/>
    </source>
</evidence>
<evidence type="ECO:0000259" key="4">
    <source>
        <dbReference type="SMART" id="SM00822"/>
    </source>
</evidence>
<comment type="similarity">
    <text evidence="1 3">Belongs to the short-chain dehydrogenases/reductases (SDR) family.</text>
</comment>
<dbReference type="InterPro" id="IPR036291">
    <property type="entry name" value="NAD(P)-bd_dom_sf"/>
</dbReference>
<keyword evidence="3" id="KW-0443">Lipid metabolism</keyword>
<dbReference type="EC" id="1.1.1.100" evidence="3"/>
<sequence length="248" mass="25948">MKLLEGKVALVTGGSRGIGKGIAIELAKHGASVAFTGRSLNANTEAVEQEIANLGVKGKAYASDAADFTAAHQLVEEVMKDFGKIDILVNNAGITQDGLLMRMTESQWDDVLNVNLKSAFNLTHAVTPIMMRARQGSIINLGSVVGISGNTGQANYAASKAGLIGFSKSVAKELGSRGIRVNVIAPGFIETDMTAELPEESKKQWVAGLPLKRAGQPEDIAGAVVFFASDLSSYVTGQVLPVCGGMEI</sequence>
<accession>A0ABR4XLN4</accession>
<dbReference type="NCBIfam" id="NF009466">
    <property type="entry name" value="PRK12826.1-2"/>
    <property type="match status" value="1"/>
</dbReference>
<keyword evidence="3" id="KW-0275">Fatty acid biosynthesis</keyword>
<dbReference type="Proteomes" id="UP000030101">
    <property type="component" value="Unassembled WGS sequence"/>
</dbReference>
<evidence type="ECO:0000313" key="5">
    <source>
        <dbReference type="EMBL" id="KGN92561.1"/>
    </source>
</evidence>
<dbReference type="InterPro" id="IPR020904">
    <property type="entry name" value="Sc_DH/Rdtase_CS"/>
</dbReference>
<dbReference type="EMBL" id="JQZV01000009">
    <property type="protein sequence ID" value="KGN92561.1"/>
    <property type="molecule type" value="Genomic_DNA"/>
</dbReference>
<dbReference type="SUPFAM" id="SSF51735">
    <property type="entry name" value="NAD(P)-binding Rossmann-fold domains"/>
    <property type="match status" value="1"/>
</dbReference>
<feature type="domain" description="Ketoreductase" evidence="4">
    <location>
        <begin position="7"/>
        <end position="192"/>
    </location>
</feature>
<dbReference type="SMART" id="SM00822">
    <property type="entry name" value="PKS_KR"/>
    <property type="match status" value="1"/>
</dbReference>
<keyword evidence="3" id="KW-0521">NADP</keyword>
<dbReference type="Pfam" id="PF13561">
    <property type="entry name" value="adh_short_C2"/>
    <property type="match status" value="1"/>
</dbReference>
<dbReference type="Gene3D" id="3.40.50.720">
    <property type="entry name" value="NAD(P)-binding Rossmann-like Domain"/>
    <property type="match status" value="1"/>
</dbReference>
<dbReference type="RefSeq" id="WP_036790328.1">
    <property type="nucleotide sequence ID" value="NZ_JQZV01000009.1"/>
</dbReference>
<dbReference type="PROSITE" id="PS00061">
    <property type="entry name" value="ADH_SHORT"/>
    <property type="match status" value="1"/>
</dbReference>
<dbReference type="InterPro" id="IPR002347">
    <property type="entry name" value="SDR_fam"/>
</dbReference>
<comment type="subunit">
    <text evidence="3">Homotetramer.</text>
</comment>
<comment type="catalytic activity">
    <reaction evidence="3">
        <text>a (3R)-hydroxyacyl-[ACP] + NADP(+) = a 3-oxoacyl-[ACP] + NADPH + H(+)</text>
        <dbReference type="Rhea" id="RHEA:17397"/>
        <dbReference type="Rhea" id="RHEA-COMP:9916"/>
        <dbReference type="Rhea" id="RHEA-COMP:9945"/>
        <dbReference type="ChEBI" id="CHEBI:15378"/>
        <dbReference type="ChEBI" id="CHEBI:57783"/>
        <dbReference type="ChEBI" id="CHEBI:58349"/>
        <dbReference type="ChEBI" id="CHEBI:78776"/>
        <dbReference type="ChEBI" id="CHEBI:78827"/>
        <dbReference type="EC" id="1.1.1.100"/>
    </reaction>
</comment>
<protein>
    <recommendedName>
        <fullName evidence="3">3-oxoacyl-[acyl-carrier-protein] reductase</fullName>
        <ecNumber evidence="3">1.1.1.100</ecNumber>
    </recommendedName>
</protein>
<evidence type="ECO:0000256" key="3">
    <source>
        <dbReference type="RuleBase" id="RU366074"/>
    </source>
</evidence>
<dbReference type="PANTHER" id="PTHR42760:SF133">
    <property type="entry name" value="3-OXOACYL-[ACYL-CARRIER-PROTEIN] REDUCTASE"/>
    <property type="match status" value="1"/>
</dbReference>
<keyword evidence="2 3" id="KW-0560">Oxidoreductase</keyword>
<keyword evidence="3" id="KW-0444">Lipid biosynthesis</keyword>
<gene>
    <name evidence="5" type="ORF">HQ43_04770</name>
</gene>
<dbReference type="NCBIfam" id="TIGR01830">
    <property type="entry name" value="3oxo_ACP_reduc"/>
    <property type="match status" value="1"/>
</dbReference>
<reference evidence="5 6" key="1">
    <citation type="submission" date="2014-08" db="EMBL/GenBank/DDBJ databases">
        <title>Porphyromonas canoris strain:OH2762 Genome sequencing.</title>
        <authorList>
            <person name="Wallis C."/>
            <person name="Deusch O."/>
            <person name="O'Flynn C."/>
            <person name="Davis I."/>
            <person name="Jospin G."/>
            <person name="Darling A.E."/>
            <person name="Coil D.A."/>
            <person name="Alexiev A."/>
            <person name="Horsfall A."/>
            <person name="Kirkwood N."/>
            <person name="Harris S."/>
            <person name="Eisen J.A."/>
        </authorList>
    </citation>
    <scope>NUCLEOTIDE SEQUENCE [LARGE SCALE GENOMIC DNA]</scope>
    <source>
        <strain evidence="6">COT-108 OH2762</strain>
    </source>
</reference>
<comment type="caution">
    <text evidence="5">The sequence shown here is derived from an EMBL/GenBank/DDBJ whole genome shotgun (WGS) entry which is preliminary data.</text>
</comment>
<dbReference type="InterPro" id="IPR011284">
    <property type="entry name" value="3oxo_ACP_reduc"/>
</dbReference>
<dbReference type="CDD" id="cd05333">
    <property type="entry name" value="BKR_SDR_c"/>
    <property type="match status" value="1"/>
</dbReference>
<name>A0ABR4XLN4_9PORP</name>
<dbReference type="InterPro" id="IPR057326">
    <property type="entry name" value="KR_dom"/>
</dbReference>
<dbReference type="NCBIfam" id="NF005559">
    <property type="entry name" value="PRK07231.1"/>
    <property type="match status" value="1"/>
</dbReference>
<dbReference type="PANTHER" id="PTHR42760">
    <property type="entry name" value="SHORT-CHAIN DEHYDROGENASES/REDUCTASES FAMILY MEMBER"/>
    <property type="match status" value="1"/>
</dbReference>
<comment type="function">
    <text evidence="3">Catalyzes the NADPH-dependent reduction of beta-ketoacyl-ACP substrates to beta-hydroxyacyl-ACP products, the first reductive step in the elongation cycle of fatty acid biosynthesis.</text>
</comment>
<organism evidence="5 6">
    <name type="scientific">Porphyromonas canoris</name>
    <dbReference type="NCBI Taxonomy" id="36875"/>
    <lineage>
        <taxon>Bacteria</taxon>
        <taxon>Pseudomonadati</taxon>
        <taxon>Bacteroidota</taxon>
        <taxon>Bacteroidia</taxon>
        <taxon>Bacteroidales</taxon>
        <taxon>Porphyromonadaceae</taxon>
        <taxon>Porphyromonas</taxon>
    </lineage>
</organism>